<dbReference type="GO" id="GO:0005524">
    <property type="term" value="F:ATP binding"/>
    <property type="evidence" value="ECO:0007669"/>
    <property type="project" value="InterPro"/>
</dbReference>
<comment type="subcellular location">
    <subcellularLocation>
        <location evidence="1">Nucleus</location>
    </subcellularLocation>
</comment>
<dbReference type="InterPro" id="IPR008967">
    <property type="entry name" value="p53-like_TF_DNA-bd_sf"/>
</dbReference>
<accession>A0A0D8Y753</accession>
<dbReference type="PROSITE" id="PS51062">
    <property type="entry name" value="RUNT"/>
    <property type="match status" value="1"/>
</dbReference>
<evidence type="ECO:0000256" key="3">
    <source>
        <dbReference type="ARBA" id="ARBA00023163"/>
    </source>
</evidence>
<evidence type="ECO:0000256" key="5">
    <source>
        <dbReference type="SAM" id="MobiDB-lite"/>
    </source>
</evidence>
<dbReference type="PANTHER" id="PTHR11950:SF31">
    <property type="entry name" value="SEGMENTATION PROTEIN RUNT"/>
    <property type="match status" value="1"/>
</dbReference>
<feature type="domain" description="Runt" evidence="6">
    <location>
        <begin position="1"/>
        <end position="43"/>
    </location>
</feature>
<dbReference type="Pfam" id="PF00853">
    <property type="entry name" value="Runt"/>
    <property type="match status" value="1"/>
</dbReference>
<proteinExistence type="predicted"/>
<dbReference type="OrthoDB" id="10029800at2759"/>
<dbReference type="GO" id="GO:0000978">
    <property type="term" value="F:RNA polymerase II cis-regulatory region sequence-specific DNA binding"/>
    <property type="evidence" value="ECO:0007669"/>
    <property type="project" value="TreeGrafter"/>
</dbReference>
<feature type="compositionally biased region" description="Polar residues" evidence="5">
    <location>
        <begin position="91"/>
        <end position="107"/>
    </location>
</feature>
<dbReference type="STRING" id="29172.A0A0D8Y753"/>
<dbReference type="InterPro" id="IPR000040">
    <property type="entry name" value="AML1_Runt"/>
</dbReference>
<dbReference type="Proteomes" id="UP000053766">
    <property type="component" value="Unassembled WGS sequence"/>
</dbReference>
<name>A0A0D8Y753_DICVI</name>
<organism evidence="7 8">
    <name type="scientific">Dictyocaulus viviparus</name>
    <name type="common">Bovine lungworm</name>
    <dbReference type="NCBI Taxonomy" id="29172"/>
    <lineage>
        <taxon>Eukaryota</taxon>
        <taxon>Metazoa</taxon>
        <taxon>Ecdysozoa</taxon>
        <taxon>Nematoda</taxon>
        <taxon>Chromadorea</taxon>
        <taxon>Rhabditida</taxon>
        <taxon>Rhabditina</taxon>
        <taxon>Rhabditomorpha</taxon>
        <taxon>Strongyloidea</taxon>
        <taxon>Metastrongylidae</taxon>
        <taxon>Dictyocaulus</taxon>
    </lineage>
</organism>
<keyword evidence="3" id="KW-0804">Transcription</keyword>
<dbReference type="AlphaFoldDB" id="A0A0D8Y753"/>
<keyword evidence="8" id="KW-1185">Reference proteome</keyword>
<dbReference type="GO" id="GO:0005634">
    <property type="term" value="C:nucleus"/>
    <property type="evidence" value="ECO:0007669"/>
    <property type="project" value="UniProtKB-SubCell"/>
</dbReference>
<feature type="region of interest" description="Disordered" evidence="5">
    <location>
        <begin position="87"/>
        <end position="139"/>
    </location>
</feature>
<dbReference type="SUPFAM" id="SSF49417">
    <property type="entry name" value="p53-like transcription factors"/>
    <property type="match status" value="1"/>
</dbReference>
<sequence length="139" mass="15760">MVLTLNSGKNFHLTISVNTKPMMIAMVSRAIKVTVDGPREARTPTSTITHRRRSCSFASPVTPLFPIYHPLMWFTPDFRTIPALLTRPAPNDTSPENVCTSIQTTVHDTPRKRPRKQTLSSPNCRHHQSPTVWRPCPFE</sequence>
<keyword evidence="2" id="KW-0805">Transcription regulation</keyword>
<evidence type="ECO:0000313" key="8">
    <source>
        <dbReference type="Proteomes" id="UP000053766"/>
    </source>
</evidence>
<dbReference type="InterPro" id="IPR012346">
    <property type="entry name" value="p53/RUNT-type_TF_DNA-bd_sf"/>
</dbReference>
<keyword evidence="4" id="KW-0539">Nucleus</keyword>
<evidence type="ECO:0000256" key="4">
    <source>
        <dbReference type="ARBA" id="ARBA00023242"/>
    </source>
</evidence>
<evidence type="ECO:0000256" key="2">
    <source>
        <dbReference type="ARBA" id="ARBA00023015"/>
    </source>
</evidence>
<dbReference type="EMBL" id="KN716176">
    <property type="protein sequence ID" value="KJH51794.1"/>
    <property type="molecule type" value="Genomic_DNA"/>
</dbReference>
<dbReference type="GO" id="GO:0000981">
    <property type="term" value="F:DNA-binding transcription factor activity, RNA polymerase II-specific"/>
    <property type="evidence" value="ECO:0007669"/>
    <property type="project" value="TreeGrafter"/>
</dbReference>
<dbReference type="InterPro" id="IPR013524">
    <property type="entry name" value="Runt_dom"/>
</dbReference>
<evidence type="ECO:0000256" key="1">
    <source>
        <dbReference type="ARBA" id="ARBA00004123"/>
    </source>
</evidence>
<gene>
    <name evidence="7" type="ORF">DICVIV_01985</name>
</gene>
<evidence type="ECO:0000313" key="7">
    <source>
        <dbReference type="EMBL" id="KJH51794.1"/>
    </source>
</evidence>
<reference evidence="7 8" key="1">
    <citation type="submission" date="2013-11" db="EMBL/GenBank/DDBJ databases">
        <title>Draft genome of the bovine lungworm Dictyocaulus viviparus.</title>
        <authorList>
            <person name="Mitreva M."/>
        </authorList>
    </citation>
    <scope>NUCLEOTIDE SEQUENCE [LARGE SCALE GENOMIC DNA]</scope>
    <source>
        <strain evidence="7 8">HannoverDv2000</strain>
    </source>
</reference>
<dbReference type="PANTHER" id="PTHR11950">
    <property type="entry name" value="RUNT RELATED"/>
    <property type="match status" value="1"/>
</dbReference>
<protein>
    <recommendedName>
        <fullName evidence="6">Runt domain-containing protein</fullName>
    </recommendedName>
</protein>
<dbReference type="Gene3D" id="2.60.40.720">
    <property type="match status" value="1"/>
</dbReference>
<evidence type="ECO:0000259" key="6">
    <source>
        <dbReference type="PROSITE" id="PS51062"/>
    </source>
</evidence>
<reference evidence="8" key="2">
    <citation type="journal article" date="2016" name="Sci. Rep.">
        <title>Dictyocaulus viviparus genome, variome and transcriptome elucidate lungworm biology and support future intervention.</title>
        <authorList>
            <person name="McNulty S.N."/>
            <person name="Strube C."/>
            <person name="Rosa B.A."/>
            <person name="Martin J.C."/>
            <person name="Tyagi R."/>
            <person name="Choi Y.J."/>
            <person name="Wang Q."/>
            <person name="Hallsworth Pepin K."/>
            <person name="Zhang X."/>
            <person name="Ozersky P."/>
            <person name="Wilson R.K."/>
            <person name="Sternberg P.W."/>
            <person name="Gasser R.B."/>
            <person name="Mitreva M."/>
        </authorList>
    </citation>
    <scope>NUCLEOTIDE SEQUENCE [LARGE SCALE GENOMIC DNA]</scope>
    <source>
        <strain evidence="8">HannoverDv2000</strain>
    </source>
</reference>